<evidence type="ECO:0000313" key="6">
    <source>
        <dbReference type="Proteomes" id="UP000694920"/>
    </source>
</evidence>
<keyword evidence="1" id="KW-0677">Repeat</keyword>
<evidence type="ECO:0000313" key="8">
    <source>
        <dbReference type="RefSeq" id="XP_024939148.1"/>
    </source>
</evidence>
<dbReference type="Pfam" id="PF21047">
    <property type="entry name" value="HEAT_Maestro"/>
    <property type="match status" value="1"/>
</dbReference>
<dbReference type="InterPro" id="IPR016024">
    <property type="entry name" value="ARM-type_fold"/>
</dbReference>
<dbReference type="InterPro" id="IPR055408">
    <property type="entry name" value="HEAT_MROH2B-like"/>
</dbReference>
<dbReference type="Pfam" id="PF23221">
    <property type="entry name" value="HEAT_MROH2B_1st"/>
    <property type="match status" value="1"/>
</dbReference>
<name>A0AAJ7RE29_CEPCN</name>
<dbReference type="InterPro" id="IPR048465">
    <property type="entry name" value="Maestro-like_HEAT"/>
</dbReference>
<proteinExistence type="predicted"/>
<evidence type="ECO:0000259" key="5">
    <source>
        <dbReference type="Pfam" id="PF23227"/>
    </source>
</evidence>
<feature type="domain" description="MROH2B-like N-terminal HEAT-repeats" evidence="4">
    <location>
        <begin position="40"/>
        <end position="253"/>
    </location>
</feature>
<evidence type="ECO:0000259" key="4">
    <source>
        <dbReference type="Pfam" id="PF23221"/>
    </source>
</evidence>
<dbReference type="InterPro" id="IPR056282">
    <property type="entry name" value="MROH2B-like_N_HEAT"/>
</dbReference>
<dbReference type="KEGG" id="ccin:107266154"/>
<dbReference type="Proteomes" id="UP000694920">
    <property type="component" value="Unplaced"/>
</dbReference>
<keyword evidence="6" id="KW-1185">Reference proteome</keyword>
<dbReference type="SUPFAM" id="SSF48371">
    <property type="entry name" value="ARM repeat"/>
    <property type="match status" value="2"/>
</dbReference>
<dbReference type="RefSeq" id="XP_015591835.1">
    <property type="nucleotide sequence ID" value="XM_015736349.2"/>
</dbReference>
<sequence length="1579" mass="173580">MNEEVESNVVPELPAVIGALFDALDDKDENVKQEIIQSIKRIAKQNPVSVINTAVYFRELHRKISSEHVISMMKILVETCRDQSFSLQEDLASSVANLAIDELIGDANKEACELLVALSRFHNAQTIGILLSKFDPGTLPHYAIVEAMGKLAMGNTFGTVPFIKLAMSIMIPMMYQVRDDRLKQAFCYAFGRFAEAINDYLNNINEAPDPGITNDSFNSEISSVYDVLTHNWIRSSRDGNVIESVLTSIGPMLPLLPKEAEKRQTVKLIPMLLTICKRSHVRLAATRVLAMLLNNIIEEEKEVIKQFLESLHHTLSEFVSVNPFDVSREALLTHYETLQCFRAIVISYPDEGLDRILQQIKSPAVIHRSRALVVLRHLINTLPPQNDAVLQRIALTLQESLGEASARQMVGAIVALAARTSLPLLSSQRATFIRFLVAHCGSKSIEAEACEEALHLLATTVEGVEDWLWPLLLSALLDPNYSTSAISVVRALSPLATKLIRKRETTEIENNFPRAKVMVRCFELLGEEKNRISVVALLRCAAPLLGTQLKELWDKRLLEVTNLLEAEQDNNSLNVPQSRALMWEERIVELLEESVIQEGETWAHDVADELALKASAPGMAPLLGAVSSNATHFTLLIELARTHSTNGEFARAVAIAAKRHLSVILKLMEDSCFMEDHRKIPVKLLGLVKDTKAAATAEAAKAGLMRCYAEMAHRTSAVEFFPAIEKHILPWTVRQLTECKELTTKESGLLALEQIGGAVHPNRLAGSTGLRARGPTLTTLLSLLQGHSGHRPLQLYPLILRATVSLSRIPPALSSDERAILLGTVVDKVIAASAEIGLLMLPDVMQQVVDGLGMVCSEVVADSADALAELVEIVMPWMQSKSSTERRTTLLTLRSTLRSYHDSLKYTYPSGKLEPGKLLGRILAWCADPESTLRPIVVDCVALSLSIGARHRSTLPDNNLDHDLSESKRIIVSEDSSALYKGIKNLAMAVSERVASGEVVGLAEGLIESLLCRGEGGLAAGIALTQHFNTRGADIPRADVYLIDNIVAQMRHMENTSCRRGAATAVRSLMKHHPQEVIEQLIRQPLPLDRGTEECWKELGNDQESGLQALELLLSRMENSNLYADVPPGTHTGKHNTVTFSSLAAVVATGHLLQCPNSEVLIEKKLSELLSILLTYLAGWLHAETPTLSSVTKFGFIPNRESCKINPHREVYCILTNILTVVDSDLASSLPNESIFESNSEAEESLVMTVRAAVRCLGNRSEVLSNLAHSVGKLSASTLPAQRAVSAAFYAELIGRVDCGAIWLDAIVNTLHEAKSDSSPLVRKLATIGLSRISCLQPEQIDEYFENCVAALLDGLEEPANGEGGSEVALESLRGLAGLLSLQREIPVSPRIVLALKPFVEKENAEVRLAAINSLGAIARGWSISVSTPNDDISDHLLGCLPCLIIKLEDPNPAVFQAVRETLYHSAKLLQCEPLAVLINGYYESKNNTGNATEEFLRQLIHCLQEELPQRAEELRNAVSRGYVRSENYTVRATSASILGLFGQPRPEDIQRLLQLLRDKECNIRSRAARALSLCFTQQ</sequence>
<dbReference type="InterPro" id="IPR011989">
    <property type="entry name" value="ARM-like"/>
</dbReference>
<dbReference type="PANTHER" id="PTHR23120">
    <property type="entry name" value="MAESTRO-RELATED HEAT DOMAIN-CONTAINING"/>
    <property type="match status" value="1"/>
</dbReference>
<dbReference type="RefSeq" id="XP_024939149.1">
    <property type="nucleotide sequence ID" value="XM_025083381.1"/>
</dbReference>
<protein>
    <submittedName>
        <fullName evidence="7 8">Maestro heat-like repeat-containing protein family member 1 isoform X1</fullName>
    </submittedName>
</protein>
<dbReference type="GO" id="GO:0005737">
    <property type="term" value="C:cytoplasm"/>
    <property type="evidence" value="ECO:0007669"/>
    <property type="project" value="TreeGrafter"/>
</dbReference>
<accession>A0AAJ7RE29</accession>
<feature type="domain" description="MROH2B-like HEAT-repeats" evidence="3">
    <location>
        <begin position="256"/>
        <end position="611"/>
    </location>
</feature>
<evidence type="ECO:0000259" key="2">
    <source>
        <dbReference type="Pfam" id="PF21047"/>
    </source>
</evidence>
<organism evidence="6 8">
    <name type="scientific">Cephus cinctus</name>
    <name type="common">Wheat stem sawfly</name>
    <dbReference type="NCBI Taxonomy" id="211228"/>
    <lineage>
        <taxon>Eukaryota</taxon>
        <taxon>Metazoa</taxon>
        <taxon>Ecdysozoa</taxon>
        <taxon>Arthropoda</taxon>
        <taxon>Hexapoda</taxon>
        <taxon>Insecta</taxon>
        <taxon>Pterygota</taxon>
        <taxon>Neoptera</taxon>
        <taxon>Endopterygota</taxon>
        <taxon>Hymenoptera</taxon>
        <taxon>Cephoidea</taxon>
        <taxon>Cephidae</taxon>
        <taxon>Cephus</taxon>
    </lineage>
</organism>
<feature type="domain" description="Maestro-like HEAT-repeats" evidence="2">
    <location>
        <begin position="885"/>
        <end position="1106"/>
    </location>
</feature>
<reference evidence="7 8" key="1">
    <citation type="submission" date="2025-04" db="UniProtKB">
        <authorList>
            <consortium name="RefSeq"/>
        </authorList>
    </citation>
    <scope>IDENTIFICATION</scope>
</reference>
<gene>
    <name evidence="7 8 9" type="primary">LOC107266154</name>
</gene>
<evidence type="ECO:0000313" key="9">
    <source>
        <dbReference type="RefSeq" id="XP_024939149.1"/>
    </source>
</evidence>
<evidence type="ECO:0000259" key="3">
    <source>
        <dbReference type="Pfam" id="PF23210"/>
    </source>
</evidence>
<dbReference type="Gene3D" id="1.25.10.10">
    <property type="entry name" value="Leucine-rich Repeat Variant"/>
    <property type="match status" value="4"/>
</dbReference>
<dbReference type="RefSeq" id="XP_024939148.1">
    <property type="nucleotide sequence ID" value="XM_025083380.1"/>
</dbReference>
<dbReference type="GeneID" id="107266154"/>
<dbReference type="Pfam" id="PF23227">
    <property type="entry name" value="HEAT_MROH2B_C"/>
    <property type="match status" value="1"/>
</dbReference>
<dbReference type="Pfam" id="PF23210">
    <property type="entry name" value="HEAT_Maestro_2"/>
    <property type="match status" value="2"/>
</dbReference>
<feature type="domain" description="Maestro/Maestro-like HEAT-repeats" evidence="5">
    <location>
        <begin position="1307"/>
        <end position="1574"/>
    </location>
</feature>
<dbReference type="PANTHER" id="PTHR23120:SF0">
    <property type="entry name" value="MAESTRO HEAT-LIKE REPEAT FAMILY MEMBER 1"/>
    <property type="match status" value="1"/>
</dbReference>
<evidence type="ECO:0000313" key="7">
    <source>
        <dbReference type="RefSeq" id="XP_015591835.1"/>
    </source>
</evidence>
<feature type="domain" description="MROH2B-like HEAT-repeats" evidence="3">
    <location>
        <begin position="649"/>
        <end position="875"/>
    </location>
</feature>
<dbReference type="InterPro" id="IPR055406">
    <property type="entry name" value="HEAT_Maestro"/>
</dbReference>
<evidence type="ECO:0000256" key="1">
    <source>
        <dbReference type="ARBA" id="ARBA00022737"/>
    </source>
</evidence>
<dbReference type="InterPro" id="IPR045206">
    <property type="entry name" value="Maestro_heat-like_prot"/>
</dbReference>